<organism evidence="2 3">
    <name type="scientific">Crenichthys baileyi</name>
    <name type="common">White River springfish</name>
    <dbReference type="NCBI Taxonomy" id="28760"/>
    <lineage>
        <taxon>Eukaryota</taxon>
        <taxon>Metazoa</taxon>
        <taxon>Chordata</taxon>
        <taxon>Craniata</taxon>
        <taxon>Vertebrata</taxon>
        <taxon>Euteleostomi</taxon>
        <taxon>Actinopterygii</taxon>
        <taxon>Neopterygii</taxon>
        <taxon>Teleostei</taxon>
        <taxon>Neoteleostei</taxon>
        <taxon>Acanthomorphata</taxon>
        <taxon>Ovalentaria</taxon>
        <taxon>Atherinomorphae</taxon>
        <taxon>Cyprinodontiformes</taxon>
        <taxon>Goodeidae</taxon>
        <taxon>Crenichthys</taxon>
    </lineage>
</organism>
<keyword evidence="3" id="KW-1185">Reference proteome</keyword>
<feature type="compositionally biased region" description="Polar residues" evidence="1">
    <location>
        <begin position="65"/>
        <end position="75"/>
    </location>
</feature>
<dbReference type="EMBL" id="JAHHUM010001214">
    <property type="protein sequence ID" value="KAK5613426.1"/>
    <property type="molecule type" value="Genomic_DNA"/>
</dbReference>
<accession>A0AAV9RWT9</accession>
<feature type="region of interest" description="Disordered" evidence="1">
    <location>
        <begin position="63"/>
        <end position="103"/>
    </location>
</feature>
<protein>
    <submittedName>
        <fullName evidence="2">Uncharacterized protein</fullName>
    </submittedName>
</protein>
<feature type="compositionally biased region" description="Basic and acidic residues" evidence="1">
    <location>
        <begin position="81"/>
        <end position="93"/>
    </location>
</feature>
<comment type="caution">
    <text evidence="2">The sequence shown here is derived from an EMBL/GenBank/DDBJ whole genome shotgun (WGS) entry which is preliminary data.</text>
</comment>
<evidence type="ECO:0000313" key="3">
    <source>
        <dbReference type="Proteomes" id="UP001311232"/>
    </source>
</evidence>
<sequence>MMIIKEAEKQTFSPKLTDGVPSEKKLQSSEGVAGQILHNVGAAVYWQVFTLCSRLLKRRGRAQGLTESMNDTSTDFGEAGVAERERNDGKQLCREQGSTSLWP</sequence>
<dbReference type="Proteomes" id="UP001311232">
    <property type="component" value="Unassembled WGS sequence"/>
</dbReference>
<reference evidence="2 3" key="1">
    <citation type="submission" date="2021-06" db="EMBL/GenBank/DDBJ databases">
        <authorList>
            <person name="Palmer J.M."/>
        </authorList>
    </citation>
    <scope>NUCLEOTIDE SEQUENCE [LARGE SCALE GENOMIC DNA]</scope>
    <source>
        <strain evidence="2 3">MEX-2019</strain>
        <tissue evidence="2">Muscle</tissue>
    </source>
</reference>
<name>A0AAV9RWT9_9TELE</name>
<proteinExistence type="predicted"/>
<evidence type="ECO:0000256" key="1">
    <source>
        <dbReference type="SAM" id="MobiDB-lite"/>
    </source>
</evidence>
<gene>
    <name evidence="2" type="ORF">CRENBAI_021820</name>
</gene>
<evidence type="ECO:0000313" key="2">
    <source>
        <dbReference type="EMBL" id="KAK5613426.1"/>
    </source>
</evidence>
<dbReference type="AlphaFoldDB" id="A0AAV9RWT9"/>